<evidence type="ECO:0000313" key="2">
    <source>
        <dbReference type="EMBL" id="CAL4085697.1"/>
    </source>
</evidence>
<accession>A0AAV2QGR5</accession>
<keyword evidence="3" id="KW-1185">Reference proteome</keyword>
<protein>
    <submittedName>
        <fullName evidence="2">Uncharacterized protein</fullName>
    </submittedName>
</protein>
<dbReference type="Proteomes" id="UP001497623">
    <property type="component" value="Unassembled WGS sequence"/>
</dbReference>
<evidence type="ECO:0000256" key="1">
    <source>
        <dbReference type="SAM" id="MobiDB-lite"/>
    </source>
</evidence>
<reference evidence="2 3" key="1">
    <citation type="submission" date="2024-05" db="EMBL/GenBank/DDBJ databases">
        <authorList>
            <person name="Wallberg A."/>
        </authorList>
    </citation>
    <scope>NUCLEOTIDE SEQUENCE [LARGE SCALE GENOMIC DNA]</scope>
</reference>
<name>A0AAV2QGR5_MEGNR</name>
<evidence type="ECO:0000313" key="3">
    <source>
        <dbReference type="Proteomes" id="UP001497623"/>
    </source>
</evidence>
<dbReference type="AlphaFoldDB" id="A0AAV2QGR5"/>
<comment type="caution">
    <text evidence="2">The sequence shown here is derived from an EMBL/GenBank/DDBJ whole genome shotgun (WGS) entry which is preliminary data.</text>
</comment>
<gene>
    <name evidence="2" type="ORF">MNOR_LOCUS12786</name>
</gene>
<feature type="compositionally biased region" description="Basic and acidic residues" evidence="1">
    <location>
        <begin position="143"/>
        <end position="154"/>
    </location>
</feature>
<organism evidence="2 3">
    <name type="scientific">Meganyctiphanes norvegica</name>
    <name type="common">Northern krill</name>
    <name type="synonym">Thysanopoda norvegica</name>
    <dbReference type="NCBI Taxonomy" id="48144"/>
    <lineage>
        <taxon>Eukaryota</taxon>
        <taxon>Metazoa</taxon>
        <taxon>Ecdysozoa</taxon>
        <taxon>Arthropoda</taxon>
        <taxon>Crustacea</taxon>
        <taxon>Multicrustacea</taxon>
        <taxon>Malacostraca</taxon>
        <taxon>Eumalacostraca</taxon>
        <taxon>Eucarida</taxon>
        <taxon>Euphausiacea</taxon>
        <taxon>Euphausiidae</taxon>
        <taxon>Meganyctiphanes</taxon>
    </lineage>
</organism>
<dbReference type="EMBL" id="CAXKWB010007121">
    <property type="protein sequence ID" value="CAL4085697.1"/>
    <property type="molecule type" value="Genomic_DNA"/>
</dbReference>
<feature type="compositionally biased region" description="Basic and acidic residues" evidence="1">
    <location>
        <begin position="105"/>
        <end position="119"/>
    </location>
</feature>
<sequence length="154" mass="17668">CEENSSDQAIIDRADVGNILNEIEQGELIYKIKDIVRLGKKDGGKIRPLKVVFLSSTDRETVVTNAYKLKGSEHYRVSLCRDLIREDREIEKAIYLRKKQERQNREVEIANRDEVRPENAVEDESAPLPQNTPDQDRNTAVLHPREGGEQSRAK</sequence>
<feature type="non-terminal residue" evidence="2">
    <location>
        <position position="1"/>
    </location>
</feature>
<proteinExistence type="predicted"/>
<feature type="region of interest" description="Disordered" evidence="1">
    <location>
        <begin position="105"/>
        <end position="154"/>
    </location>
</feature>